<dbReference type="AlphaFoldDB" id="A0A9P9DGS9"/>
<keyword evidence="3" id="KW-1185">Reference proteome</keyword>
<evidence type="ECO:0000256" key="1">
    <source>
        <dbReference type="SAM" id="SignalP"/>
    </source>
</evidence>
<feature type="chain" id="PRO_5040215165" evidence="1">
    <location>
        <begin position="20"/>
        <end position="109"/>
    </location>
</feature>
<dbReference type="EMBL" id="JAGMWT010000012">
    <property type="protein sequence ID" value="KAH7118926.1"/>
    <property type="molecule type" value="Genomic_DNA"/>
</dbReference>
<accession>A0A9P9DGS9</accession>
<sequence>MKFFLFTLTAAVLAPSIIAAPLASEMEIRDALLLAKKWKCPASRGNGRCPYGSNTDCYYCYCVKDGVGMGSSGSAWACCLVRLCVEEVVLLVWGYRGWWFEEWTKMSVE</sequence>
<evidence type="ECO:0000313" key="3">
    <source>
        <dbReference type="Proteomes" id="UP000700596"/>
    </source>
</evidence>
<reference evidence="2" key="1">
    <citation type="journal article" date="2021" name="Nat. Commun.">
        <title>Genetic determinants of endophytism in the Arabidopsis root mycobiome.</title>
        <authorList>
            <person name="Mesny F."/>
            <person name="Miyauchi S."/>
            <person name="Thiergart T."/>
            <person name="Pickel B."/>
            <person name="Atanasova L."/>
            <person name="Karlsson M."/>
            <person name="Huettel B."/>
            <person name="Barry K.W."/>
            <person name="Haridas S."/>
            <person name="Chen C."/>
            <person name="Bauer D."/>
            <person name="Andreopoulos W."/>
            <person name="Pangilinan J."/>
            <person name="LaButti K."/>
            <person name="Riley R."/>
            <person name="Lipzen A."/>
            <person name="Clum A."/>
            <person name="Drula E."/>
            <person name="Henrissat B."/>
            <person name="Kohler A."/>
            <person name="Grigoriev I.V."/>
            <person name="Martin F.M."/>
            <person name="Hacquard S."/>
        </authorList>
    </citation>
    <scope>NUCLEOTIDE SEQUENCE</scope>
    <source>
        <strain evidence="2">MPI-CAGE-CH-0243</strain>
    </source>
</reference>
<name>A0A9P9DGS9_9PLEO</name>
<organism evidence="2 3">
    <name type="scientific">Dendryphion nanum</name>
    <dbReference type="NCBI Taxonomy" id="256645"/>
    <lineage>
        <taxon>Eukaryota</taxon>
        <taxon>Fungi</taxon>
        <taxon>Dikarya</taxon>
        <taxon>Ascomycota</taxon>
        <taxon>Pezizomycotina</taxon>
        <taxon>Dothideomycetes</taxon>
        <taxon>Pleosporomycetidae</taxon>
        <taxon>Pleosporales</taxon>
        <taxon>Torulaceae</taxon>
        <taxon>Dendryphion</taxon>
    </lineage>
</organism>
<protein>
    <submittedName>
        <fullName evidence="2">Uncharacterized protein</fullName>
    </submittedName>
</protein>
<feature type="signal peptide" evidence="1">
    <location>
        <begin position="1"/>
        <end position="19"/>
    </location>
</feature>
<dbReference type="Proteomes" id="UP000700596">
    <property type="component" value="Unassembled WGS sequence"/>
</dbReference>
<keyword evidence="1" id="KW-0732">Signal</keyword>
<comment type="caution">
    <text evidence="2">The sequence shown here is derived from an EMBL/GenBank/DDBJ whole genome shotgun (WGS) entry which is preliminary data.</text>
</comment>
<proteinExistence type="predicted"/>
<evidence type="ECO:0000313" key="2">
    <source>
        <dbReference type="EMBL" id="KAH7118926.1"/>
    </source>
</evidence>
<gene>
    <name evidence="2" type="ORF">B0J11DRAFT_582717</name>
</gene>